<dbReference type="InterPro" id="IPR012337">
    <property type="entry name" value="RNaseH-like_sf"/>
</dbReference>
<name>A0A8S2M1P5_9BILA</name>
<dbReference type="SUPFAM" id="SSF53098">
    <property type="entry name" value="Ribonuclease H-like"/>
    <property type="match status" value="1"/>
</dbReference>
<accession>A0A8S2M1P5</accession>
<reference evidence="3" key="1">
    <citation type="submission" date="2021-02" db="EMBL/GenBank/DDBJ databases">
        <authorList>
            <person name="Nowell W R."/>
        </authorList>
    </citation>
    <scope>NUCLEOTIDE SEQUENCE</scope>
</reference>
<dbReference type="InterPro" id="IPR025398">
    <property type="entry name" value="DUF4371"/>
</dbReference>
<feature type="domain" description="DUF4371" evidence="2">
    <location>
        <begin position="46"/>
        <end position="204"/>
    </location>
</feature>
<protein>
    <recommendedName>
        <fullName evidence="5">Zinc finger MYM-type protein 1-like</fullName>
    </recommendedName>
</protein>
<dbReference type="InterPro" id="IPR008906">
    <property type="entry name" value="HATC_C_dom"/>
</dbReference>
<dbReference type="AlphaFoldDB" id="A0A8S2M1P5"/>
<evidence type="ECO:0008006" key="5">
    <source>
        <dbReference type="Google" id="ProtNLM"/>
    </source>
</evidence>
<proteinExistence type="predicted"/>
<comment type="caution">
    <text evidence="3">The sequence shown here is derived from an EMBL/GenBank/DDBJ whole genome shotgun (WGS) entry which is preliminary data.</text>
</comment>
<organism evidence="3 4">
    <name type="scientific">Rotaria magnacalcarata</name>
    <dbReference type="NCBI Taxonomy" id="392030"/>
    <lineage>
        <taxon>Eukaryota</taxon>
        <taxon>Metazoa</taxon>
        <taxon>Spiralia</taxon>
        <taxon>Gnathifera</taxon>
        <taxon>Rotifera</taxon>
        <taxon>Eurotatoria</taxon>
        <taxon>Bdelloidea</taxon>
        <taxon>Philodinida</taxon>
        <taxon>Philodinidae</taxon>
        <taxon>Rotaria</taxon>
    </lineage>
</organism>
<evidence type="ECO:0000313" key="4">
    <source>
        <dbReference type="Proteomes" id="UP000681967"/>
    </source>
</evidence>
<evidence type="ECO:0000313" key="3">
    <source>
        <dbReference type="EMBL" id="CAF3931717.1"/>
    </source>
</evidence>
<dbReference type="GO" id="GO:0046983">
    <property type="term" value="F:protein dimerization activity"/>
    <property type="evidence" value="ECO:0007669"/>
    <property type="project" value="InterPro"/>
</dbReference>
<evidence type="ECO:0000259" key="2">
    <source>
        <dbReference type="Pfam" id="PF14291"/>
    </source>
</evidence>
<sequence length="515" mass="58982">MMNIRSDYNQIITSVINLLDKSRAELIKENRAKLMKICSTVLLCARQMIALRGHEENGESRNRGNLIELLHWAASTDSLVDKILNDSDSNATYLSPTIQNEILKILADQIRRKISNEIKNRPFVLMADESKDISSKEQLSVVLRYVDAENQIHEHFMGFTKLDQFDAKALYEKLYELLMKHDISIQDCIGQCYDGASVMSGRHAGVQTLMRQNYMPRGVYIHCFAHRLNLVICDVCIVVSYVDEFMGILSKIHQYFTSSSVNNEHFRHAQLSLQLSVSVNNSSLFFEAVSMDYASAKVLIQSIINQIQYSVIFTTTIGQKDWGNQKSFHSNENKFRDELFYSLIDSILIELNNRFSDDNILLFSSVSAVHPSNQQFLEIEFLKPLASHLLVDFKLLENELNIVKHFIREKIASMKTIQDLLTELKPVNEAFPATISLLRGALCLPVSSTTCERSFSRMKLIKTYCRNSMGDECLSDLTLLAVERDFDIDLEETADIFTCIHGYNYQYHGLLPQLF</sequence>
<dbReference type="Proteomes" id="UP000681967">
    <property type="component" value="Unassembled WGS sequence"/>
</dbReference>
<dbReference type="EMBL" id="CAJOBH010002968">
    <property type="protein sequence ID" value="CAF3931717.1"/>
    <property type="molecule type" value="Genomic_DNA"/>
</dbReference>
<gene>
    <name evidence="3" type="ORF">BYL167_LOCUS10042</name>
</gene>
<dbReference type="Pfam" id="PF05699">
    <property type="entry name" value="Dimer_Tnp_hAT"/>
    <property type="match status" value="1"/>
</dbReference>
<dbReference type="PANTHER" id="PTHR45749:SF37">
    <property type="entry name" value="OS05G0311600 PROTEIN"/>
    <property type="match status" value="1"/>
</dbReference>
<feature type="domain" description="HAT C-terminal dimerisation" evidence="1">
    <location>
        <begin position="405"/>
        <end position="485"/>
    </location>
</feature>
<evidence type="ECO:0000259" key="1">
    <source>
        <dbReference type="Pfam" id="PF05699"/>
    </source>
</evidence>
<dbReference type="PANTHER" id="PTHR45749">
    <property type="match status" value="1"/>
</dbReference>
<dbReference type="Pfam" id="PF14291">
    <property type="entry name" value="DUF4371"/>
    <property type="match status" value="1"/>
</dbReference>